<organism evidence="1 2">
    <name type="scientific">Patella caerulea</name>
    <name type="common">Rayed Mediterranean limpet</name>
    <dbReference type="NCBI Taxonomy" id="87958"/>
    <lineage>
        <taxon>Eukaryota</taxon>
        <taxon>Metazoa</taxon>
        <taxon>Spiralia</taxon>
        <taxon>Lophotrochozoa</taxon>
        <taxon>Mollusca</taxon>
        <taxon>Gastropoda</taxon>
        <taxon>Patellogastropoda</taxon>
        <taxon>Patelloidea</taxon>
        <taxon>Patellidae</taxon>
        <taxon>Patella</taxon>
    </lineage>
</organism>
<keyword evidence="2" id="KW-1185">Reference proteome</keyword>
<proteinExistence type="predicted"/>
<sequence>MTTINNRVPPKSKEGDVNNIMSLIEQTKRSNGGKYYTDEMFVAAEEVYKTKIRELEAKFGKRLTELEVREKVRKETEEHDGILVTFAKGIQNTTTKIRQRVASACSMVIDLFR</sequence>
<dbReference type="EMBL" id="JAZGQO010000005">
    <property type="protein sequence ID" value="KAK6186762.1"/>
    <property type="molecule type" value="Genomic_DNA"/>
</dbReference>
<protein>
    <submittedName>
        <fullName evidence="1">Uncharacterized protein</fullName>
    </submittedName>
</protein>
<reference evidence="1 2" key="1">
    <citation type="submission" date="2024-01" db="EMBL/GenBank/DDBJ databases">
        <title>The genome of the rayed Mediterranean limpet Patella caerulea (Linnaeus, 1758).</title>
        <authorList>
            <person name="Anh-Thu Weber A."/>
            <person name="Halstead-Nussloch G."/>
        </authorList>
    </citation>
    <scope>NUCLEOTIDE SEQUENCE [LARGE SCALE GENOMIC DNA]</scope>
    <source>
        <strain evidence="1">AATW-2023a</strain>
        <tissue evidence="1">Whole specimen</tissue>
    </source>
</reference>
<name>A0AAN8PVK7_PATCE</name>
<gene>
    <name evidence="1" type="ORF">SNE40_006038</name>
</gene>
<dbReference type="AlphaFoldDB" id="A0AAN8PVK7"/>
<evidence type="ECO:0000313" key="2">
    <source>
        <dbReference type="Proteomes" id="UP001347796"/>
    </source>
</evidence>
<evidence type="ECO:0000313" key="1">
    <source>
        <dbReference type="EMBL" id="KAK6186762.1"/>
    </source>
</evidence>
<accession>A0AAN8PVK7</accession>
<comment type="caution">
    <text evidence="1">The sequence shown here is derived from an EMBL/GenBank/DDBJ whole genome shotgun (WGS) entry which is preliminary data.</text>
</comment>
<dbReference type="Proteomes" id="UP001347796">
    <property type="component" value="Unassembled WGS sequence"/>
</dbReference>